<organism evidence="7 8">
    <name type="scientific">Leifsonia xyli subsp. cynodontis DSM 46306</name>
    <dbReference type="NCBI Taxonomy" id="1389489"/>
    <lineage>
        <taxon>Bacteria</taxon>
        <taxon>Bacillati</taxon>
        <taxon>Actinomycetota</taxon>
        <taxon>Actinomycetes</taxon>
        <taxon>Micrococcales</taxon>
        <taxon>Microbacteriaceae</taxon>
        <taxon>Leifsonia</taxon>
    </lineage>
</organism>
<dbReference type="Pfam" id="PF00294">
    <property type="entry name" value="PfkB"/>
    <property type="match status" value="1"/>
</dbReference>
<evidence type="ECO:0000256" key="1">
    <source>
        <dbReference type="ARBA" id="ARBA00010688"/>
    </source>
</evidence>
<dbReference type="eggNOG" id="COG0524">
    <property type="taxonomic scope" value="Bacteria"/>
</dbReference>
<evidence type="ECO:0000256" key="5">
    <source>
        <dbReference type="ARBA" id="ARBA00022840"/>
    </source>
</evidence>
<dbReference type="PANTHER" id="PTHR43085">
    <property type="entry name" value="HEXOKINASE FAMILY MEMBER"/>
    <property type="match status" value="1"/>
</dbReference>
<evidence type="ECO:0000259" key="6">
    <source>
        <dbReference type="Pfam" id="PF00294"/>
    </source>
</evidence>
<keyword evidence="8" id="KW-1185">Reference proteome</keyword>
<dbReference type="STRING" id="1389489.O159_00770"/>
<gene>
    <name evidence="7" type="ORF">O159_00770</name>
</gene>
<dbReference type="InterPro" id="IPR011611">
    <property type="entry name" value="PfkB_dom"/>
</dbReference>
<feature type="domain" description="Carbohydrate kinase PfkB" evidence="6">
    <location>
        <begin position="18"/>
        <end position="312"/>
    </location>
</feature>
<dbReference type="GO" id="GO:0005524">
    <property type="term" value="F:ATP binding"/>
    <property type="evidence" value="ECO:0007669"/>
    <property type="project" value="UniProtKB-KW"/>
</dbReference>
<dbReference type="SUPFAM" id="SSF53613">
    <property type="entry name" value="Ribokinase-like"/>
    <property type="match status" value="1"/>
</dbReference>
<accession>U3PA66</accession>
<keyword evidence="2" id="KW-0808">Transferase</keyword>
<comment type="similarity">
    <text evidence="1">Belongs to the carbohydrate kinase PfkB family.</text>
</comment>
<dbReference type="InterPro" id="IPR050306">
    <property type="entry name" value="PfkB_Carbo_kinase"/>
</dbReference>
<reference evidence="7 8" key="1">
    <citation type="journal article" date="2013" name="Genome Announc.">
        <title>Complete Genome Sequence of Leifsonia xyli subsp. cynodontis Strain DSM46306, a Gram-Positive Bacterial Pathogen of Grasses.</title>
        <authorList>
            <person name="Monteiro-Vitorello C.B."/>
            <person name="Zerillo M.M."/>
            <person name="Van Sluys M.A."/>
            <person name="Camargo L.E."/>
            <person name="Kitajima J.P."/>
        </authorList>
    </citation>
    <scope>NUCLEOTIDE SEQUENCE [LARGE SCALE GENOMIC DNA]</scope>
    <source>
        <strain evidence="7 8">DSM 46306</strain>
    </source>
</reference>
<evidence type="ECO:0000256" key="2">
    <source>
        <dbReference type="ARBA" id="ARBA00022679"/>
    </source>
</evidence>
<keyword evidence="5" id="KW-0067">ATP-binding</keyword>
<proteinExistence type="inferred from homology"/>
<evidence type="ECO:0000256" key="4">
    <source>
        <dbReference type="ARBA" id="ARBA00022777"/>
    </source>
</evidence>
<dbReference type="CDD" id="cd01166">
    <property type="entry name" value="KdgK"/>
    <property type="match status" value="1"/>
</dbReference>
<dbReference type="KEGG" id="lxy:O159_00770"/>
<dbReference type="PANTHER" id="PTHR43085:SF1">
    <property type="entry name" value="PSEUDOURIDINE KINASE-RELATED"/>
    <property type="match status" value="1"/>
</dbReference>
<dbReference type="PATRIC" id="fig|1389489.3.peg.69"/>
<dbReference type="HOGENOM" id="CLU_027634_6_0_11"/>
<name>U3PA66_LEIXC</name>
<keyword evidence="4" id="KW-0418">Kinase</keyword>
<keyword evidence="3" id="KW-0547">Nucleotide-binding</keyword>
<dbReference type="EMBL" id="CP006734">
    <property type="protein sequence ID" value="AGW40348.1"/>
    <property type="molecule type" value="Genomic_DNA"/>
</dbReference>
<evidence type="ECO:0000313" key="7">
    <source>
        <dbReference type="EMBL" id="AGW40348.1"/>
    </source>
</evidence>
<sequence>MEATAGLPGTGLLRAGLLATIGEAMVVLYPEDRRPLAEAHTYGSDVGGAEYNVATSLARLGLPTAWISRLGADGLGDRILSTAEEAGVDASAVERDELRPTGLYLKETSDGPDGVRTRMRYYRRDSAAAALSPGLLRSAPAAGLLGRASIVHTSGITPALSASAAEAMSELRSAVGPKTLVSVDLNHRPLLWAGRDTAPLEALIGQADILLLGRDEAEAYAGHADPGRFFAAHPRLGVLVVKDDARRASVYRRGGGETHVPCLTVEVVEPVGAGDAFASGFLCGLAEGRDDASALRLGHALAALTLIGHGDRPLTVPDSAQRDRIAAAPETEWAGWSVHPGEIPWSGA</sequence>
<protein>
    <recommendedName>
        <fullName evidence="6">Carbohydrate kinase PfkB domain-containing protein</fullName>
    </recommendedName>
</protein>
<evidence type="ECO:0000313" key="8">
    <source>
        <dbReference type="Proteomes" id="UP000016743"/>
    </source>
</evidence>
<dbReference type="AlphaFoldDB" id="U3PA66"/>
<dbReference type="Gene3D" id="3.40.1190.20">
    <property type="match status" value="1"/>
</dbReference>
<dbReference type="InterPro" id="IPR029056">
    <property type="entry name" value="Ribokinase-like"/>
</dbReference>
<dbReference type="Proteomes" id="UP000016743">
    <property type="component" value="Chromosome"/>
</dbReference>
<evidence type="ECO:0000256" key="3">
    <source>
        <dbReference type="ARBA" id="ARBA00022741"/>
    </source>
</evidence>
<dbReference type="OrthoDB" id="9808601at2"/>
<dbReference type="GO" id="GO:0016301">
    <property type="term" value="F:kinase activity"/>
    <property type="evidence" value="ECO:0007669"/>
    <property type="project" value="UniProtKB-KW"/>
</dbReference>